<sequence length="69" mass="8016">YYQELVDEFNRRYTGHAISSDSQMYEDKIEAQLAIIKEEEGKYSQLNELINDQLQDLENIAAEMRGLSG</sequence>
<gene>
    <name evidence="2" type="ORF">S06H3_27720</name>
</gene>
<feature type="coiled-coil region" evidence="1">
    <location>
        <begin position="36"/>
        <end position="67"/>
    </location>
</feature>
<reference evidence="2" key="1">
    <citation type="journal article" date="2014" name="Front. Microbiol.">
        <title>High frequency of phylogenetically diverse reductive dehalogenase-homologous genes in deep subseafloor sedimentary metagenomes.</title>
        <authorList>
            <person name="Kawai M."/>
            <person name="Futagami T."/>
            <person name="Toyoda A."/>
            <person name="Takaki Y."/>
            <person name="Nishi S."/>
            <person name="Hori S."/>
            <person name="Arai W."/>
            <person name="Tsubouchi T."/>
            <person name="Morono Y."/>
            <person name="Uchiyama I."/>
            <person name="Ito T."/>
            <person name="Fujiyama A."/>
            <person name="Inagaki F."/>
            <person name="Takami H."/>
        </authorList>
    </citation>
    <scope>NUCLEOTIDE SEQUENCE</scope>
    <source>
        <strain evidence="2">Expedition CK06-06</strain>
    </source>
</reference>
<keyword evidence="1" id="KW-0175">Coiled coil</keyword>
<feature type="non-terminal residue" evidence="2">
    <location>
        <position position="1"/>
    </location>
</feature>
<accession>X1LVQ2</accession>
<name>X1LVQ2_9ZZZZ</name>
<evidence type="ECO:0000256" key="1">
    <source>
        <dbReference type="SAM" id="Coils"/>
    </source>
</evidence>
<proteinExistence type="predicted"/>
<comment type="caution">
    <text evidence="2">The sequence shown here is derived from an EMBL/GenBank/DDBJ whole genome shotgun (WGS) entry which is preliminary data.</text>
</comment>
<organism evidence="2">
    <name type="scientific">marine sediment metagenome</name>
    <dbReference type="NCBI Taxonomy" id="412755"/>
    <lineage>
        <taxon>unclassified sequences</taxon>
        <taxon>metagenomes</taxon>
        <taxon>ecological metagenomes</taxon>
    </lineage>
</organism>
<protein>
    <submittedName>
        <fullName evidence="2">Uncharacterized protein</fullName>
    </submittedName>
</protein>
<evidence type="ECO:0000313" key="2">
    <source>
        <dbReference type="EMBL" id="GAI23153.1"/>
    </source>
</evidence>
<dbReference type="AlphaFoldDB" id="X1LVQ2"/>
<dbReference type="EMBL" id="BARV01016104">
    <property type="protein sequence ID" value="GAI23153.1"/>
    <property type="molecule type" value="Genomic_DNA"/>
</dbReference>